<dbReference type="WBParaSite" id="SCUD_0001753401-mRNA-1">
    <property type="protein sequence ID" value="SCUD_0001753401-mRNA-1"/>
    <property type="gene ID" value="SCUD_0001753401"/>
</dbReference>
<evidence type="ECO:0000313" key="3">
    <source>
        <dbReference type="Proteomes" id="UP000279833"/>
    </source>
</evidence>
<dbReference type="EMBL" id="UZAK01039909">
    <property type="protein sequence ID" value="VDP63748.1"/>
    <property type="molecule type" value="Genomic_DNA"/>
</dbReference>
<accession>A0A183KR45</accession>
<dbReference type="Proteomes" id="UP000279833">
    <property type="component" value="Unassembled WGS sequence"/>
</dbReference>
<dbReference type="GO" id="GO:0003700">
    <property type="term" value="F:DNA-binding transcription factor activity"/>
    <property type="evidence" value="ECO:0007669"/>
    <property type="project" value="InterPro"/>
</dbReference>
<proteinExistence type="predicted"/>
<reference evidence="4" key="1">
    <citation type="submission" date="2016-06" db="UniProtKB">
        <authorList>
            <consortium name="WormBaseParasite"/>
        </authorList>
    </citation>
    <scope>IDENTIFICATION</scope>
</reference>
<feature type="region of interest" description="Disordered" evidence="1">
    <location>
        <begin position="172"/>
        <end position="205"/>
    </location>
</feature>
<dbReference type="Gene3D" id="1.20.5.170">
    <property type="match status" value="1"/>
</dbReference>
<gene>
    <name evidence="2" type="ORF">SCUD_LOCUS17531</name>
</gene>
<sequence>MSCDSLLGLEDAMDMFLQSVDLSNDIDMGEFDFALKASELLENSDSDSGISVAGEKQPINQETNVRPNDTGTDYVLTDVVDATTRVSDILHANDKRCGVQVNGLSKSIPINKPGSNSTIPKFKRIIINSVGEKRLLHSSLVKPYFSAFYPQSVNSGVGHNLAVPNVLQPSEHSGVTVKTVPSSVTPSFESSNTSPGSSVNSPTKSSMDCRSLDEFFSAVNGVTETYEYCRNAIPSDPSLWQHSLFPCIHQGSSSLIFIQKNIPSTSYPDSVFGSSSQFSPTSFLDVQDFSGPNESIITQTDLERIRKKQERMVKNRQAACLSRLRKKEVINLVLCSYFIVLKFQII</sequence>
<name>A0A183KR45_9TREM</name>
<evidence type="ECO:0000256" key="1">
    <source>
        <dbReference type="SAM" id="MobiDB-lite"/>
    </source>
</evidence>
<dbReference type="SUPFAM" id="SSF57959">
    <property type="entry name" value="Leucine zipper domain"/>
    <property type="match status" value="1"/>
</dbReference>
<protein>
    <submittedName>
        <fullName evidence="4">BZIP domain-containing protein</fullName>
    </submittedName>
</protein>
<feature type="region of interest" description="Disordered" evidence="1">
    <location>
        <begin position="46"/>
        <end position="70"/>
    </location>
</feature>
<dbReference type="InterPro" id="IPR046347">
    <property type="entry name" value="bZIP_sf"/>
</dbReference>
<dbReference type="STRING" id="6186.A0A183KR45"/>
<organism evidence="4">
    <name type="scientific">Schistosoma curassoni</name>
    <dbReference type="NCBI Taxonomy" id="6186"/>
    <lineage>
        <taxon>Eukaryota</taxon>
        <taxon>Metazoa</taxon>
        <taxon>Spiralia</taxon>
        <taxon>Lophotrochozoa</taxon>
        <taxon>Platyhelminthes</taxon>
        <taxon>Trematoda</taxon>
        <taxon>Digenea</taxon>
        <taxon>Strigeidida</taxon>
        <taxon>Schistosomatoidea</taxon>
        <taxon>Schistosomatidae</taxon>
        <taxon>Schistosoma</taxon>
    </lineage>
</organism>
<feature type="compositionally biased region" description="Low complexity" evidence="1">
    <location>
        <begin position="173"/>
        <end position="203"/>
    </location>
</feature>
<evidence type="ECO:0000313" key="2">
    <source>
        <dbReference type="EMBL" id="VDP63748.1"/>
    </source>
</evidence>
<dbReference type="AlphaFoldDB" id="A0A183KR45"/>
<keyword evidence="3" id="KW-1185">Reference proteome</keyword>
<reference evidence="2 3" key="2">
    <citation type="submission" date="2018-11" db="EMBL/GenBank/DDBJ databases">
        <authorList>
            <consortium name="Pathogen Informatics"/>
        </authorList>
    </citation>
    <scope>NUCLEOTIDE SEQUENCE [LARGE SCALE GENOMIC DNA]</scope>
    <source>
        <strain evidence="2">Dakar</strain>
        <strain evidence="3">Dakar, Senegal</strain>
    </source>
</reference>
<feature type="compositionally biased region" description="Polar residues" evidence="1">
    <location>
        <begin position="58"/>
        <end position="70"/>
    </location>
</feature>
<evidence type="ECO:0000313" key="4">
    <source>
        <dbReference type="WBParaSite" id="SCUD_0001753401-mRNA-1"/>
    </source>
</evidence>